<dbReference type="Gene3D" id="3.30.160.60">
    <property type="entry name" value="Classic Zinc Finger"/>
    <property type="match status" value="2"/>
</dbReference>
<dbReference type="EMBL" id="GL698563">
    <property type="protein sequence ID" value="EFY85864.1"/>
    <property type="molecule type" value="Genomic_DNA"/>
</dbReference>
<dbReference type="SUPFAM" id="SSF57667">
    <property type="entry name" value="beta-beta-alpha zinc fingers"/>
    <property type="match status" value="1"/>
</dbReference>
<gene>
    <name evidence="6" type="ORF">MAC_08070</name>
</gene>
<dbReference type="OrthoDB" id="5095988at2759"/>
<dbReference type="GO" id="GO:0000978">
    <property type="term" value="F:RNA polymerase II cis-regulatory region sequence-specific DNA binding"/>
    <property type="evidence" value="ECO:0007669"/>
    <property type="project" value="TreeGrafter"/>
</dbReference>
<dbReference type="PROSITE" id="PS50157">
    <property type="entry name" value="ZINC_FINGER_C2H2_2"/>
    <property type="match status" value="2"/>
</dbReference>
<evidence type="ECO:0000313" key="6">
    <source>
        <dbReference type="EMBL" id="EFY85864.1"/>
    </source>
</evidence>
<dbReference type="eggNOG" id="KOG1721">
    <property type="taxonomic scope" value="Eukaryota"/>
</dbReference>
<evidence type="ECO:0000313" key="7">
    <source>
        <dbReference type="Proteomes" id="UP000002499"/>
    </source>
</evidence>
<evidence type="ECO:0000256" key="1">
    <source>
        <dbReference type="ARBA" id="ARBA00022723"/>
    </source>
</evidence>
<name>E9EDX2_METAQ</name>
<proteinExistence type="predicted"/>
<keyword evidence="7" id="KW-1185">Reference proteome</keyword>
<evidence type="ECO:0000256" key="4">
    <source>
        <dbReference type="PROSITE-ProRule" id="PRU00042"/>
    </source>
</evidence>
<evidence type="ECO:0000259" key="5">
    <source>
        <dbReference type="PROSITE" id="PS50157"/>
    </source>
</evidence>
<dbReference type="InterPro" id="IPR013087">
    <property type="entry name" value="Znf_C2H2_type"/>
</dbReference>
<dbReference type="PANTHER" id="PTHR23235">
    <property type="entry name" value="KRUEPPEL-LIKE TRANSCRIPTION FACTOR"/>
    <property type="match status" value="1"/>
</dbReference>
<dbReference type="Proteomes" id="UP000002499">
    <property type="component" value="Unassembled WGS sequence"/>
</dbReference>
<reference evidence="6 7" key="1">
    <citation type="journal article" date="2011" name="PLoS Genet.">
        <title>Genome sequencing and comparative transcriptomics of the model entomopathogenic fungi Metarhizium anisopliae and M. acridum.</title>
        <authorList>
            <person name="Gao Q."/>
            <person name="Jin K."/>
            <person name="Ying S.H."/>
            <person name="Zhang Y."/>
            <person name="Xiao G."/>
            <person name="Shang Y."/>
            <person name="Duan Z."/>
            <person name="Hu X."/>
            <person name="Xie X.Q."/>
            <person name="Zhou G."/>
            <person name="Peng G."/>
            <person name="Luo Z."/>
            <person name="Huang W."/>
            <person name="Wang B."/>
            <person name="Fang W."/>
            <person name="Wang S."/>
            <person name="Zhong Y."/>
            <person name="Ma L.J."/>
            <person name="St Leger R.J."/>
            <person name="Zhao G.P."/>
            <person name="Pei Y."/>
            <person name="Feng M.G."/>
            <person name="Xia Y."/>
            <person name="Wang C."/>
        </authorList>
    </citation>
    <scope>NUCLEOTIDE SEQUENCE [LARGE SCALE GENOMIC DNA]</scope>
    <source>
        <strain evidence="6 7">CQMa 102</strain>
    </source>
</reference>
<keyword evidence="1" id="KW-0479">Metal-binding</keyword>
<dbReference type="GO" id="GO:0000981">
    <property type="term" value="F:DNA-binding transcription factor activity, RNA polymerase II-specific"/>
    <property type="evidence" value="ECO:0007669"/>
    <property type="project" value="TreeGrafter"/>
</dbReference>
<evidence type="ECO:0000256" key="2">
    <source>
        <dbReference type="ARBA" id="ARBA00022771"/>
    </source>
</evidence>
<feature type="domain" description="C2H2-type" evidence="5">
    <location>
        <begin position="144"/>
        <end position="172"/>
    </location>
</feature>
<accession>E9EDX2</accession>
<dbReference type="HOGENOM" id="CLU_1321163_0_0_1"/>
<dbReference type="InParanoid" id="E9EDX2"/>
<keyword evidence="3" id="KW-0862">Zinc</keyword>
<evidence type="ECO:0000256" key="3">
    <source>
        <dbReference type="ARBA" id="ARBA00022833"/>
    </source>
</evidence>
<dbReference type="PROSITE" id="PS00028">
    <property type="entry name" value="ZINC_FINGER_C2H2_1"/>
    <property type="match status" value="1"/>
</dbReference>
<dbReference type="SMART" id="SM00355">
    <property type="entry name" value="ZnF_C2H2"/>
    <property type="match status" value="2"/>
</dbReference>
<dbReference type="PANTHER" id="PTHR23235:SF120">
    <property type="entry name" value="KRUPPEL-LIKE FACTOR 15"/>
    <property type="match status" value="1"/>
</dbReference>
<dbReference type="GO" id="GO:0008270">
    <property type="term" value="F:zinc ion binding"/>
    <property type="evidence" value="ECO:0007669"/>
    <property type="project" value="UniProtKB-KW"/>
</dbReference>
<protein>
    <submittedName>
        <fullName evidence="6">Putative zinc finger protein odd-paired-like (Opl)</fullName>
    </submittedName>
</protein>
<sequence length="208" mass="23918">MVESNLKHSRPQLERTATEKLTNFIDLLFFKDPLGSFDVSTLENETGFVPCSDHWSLWGPPSPSCLTVKGKAVNEIQHSPLEPSQGHGVISKAASASKYSSIKLKLAHETKFKCRYLGCHKMFRRREHLKRHQQTFHGEGPNRFACEFCGRDQFNRRDNLNNHRKLHARPRSGNRSVKFIPAAIPIIEQEERNRKRRTGRKSKAIKGF</sequence>
<organism evidence="7">
    <name type="scientific">Metarhizium acridum (strain CQMa 102)</name>
    <dbReference type="NCBI Taxonomy" id="655827"/>
    <lineage>
        <taxon>Eukaryota</taxon>
        <taxon>Fungi</taxon>
        <taxon>Dikarya</taxon>
        <taxon>Ascomycota</taxon>
        <taxon>Pezizomycotina</taxon>
        <taxon>Sordariomycetes</taxon>
        <taxon>Hypocreomycetidae</taxon>
        <taxon>Hypocreales</taxon>
        <taxon>Clavicipitaceae</taxon>
        <taxon>Metarhizium</taxon>
    </lineage>
</organism>
<dbReference type="InterPro" id="IPR036236">
    <property type="entry name" value="Znf_C2H2_sf"/>
</dbReference>
<keyword evidence="2 4" id="KW-0863">Zinc-finger</keyword>
<feature type="domain" description="C2H2-type" evidence="5">
    <location>
        <begin position="112"/>
        <end position="141"/>
    </location>
</feature>
<dbReference type="STRING" id="655827.E9EDX2"/>
<dbReference type="AlphaFoldDB" id="E9EDX2"/>